<dbReference type="InterPro" id="IPR050625">
    <property type="entry name" value="ParA/MinD_ATPase"/>
</dbReference>
<keyword evidence="2" id="KW-0067">ATP-binding</keyword>
<dbReference type="PANTHER" id="PTHR43384">
    <property type="entry name" value="SEPTUM SITE-DETERMINING PROTEIN MIND HOMOLOG, CHLOROPLASTIC-RELATED"/>
    <property type="match status" value="1"/>
</dbReference>
<organism evidence="3 4">
    <name type="scientific">Cellulomonas rhizosphaerae</name>
    <dbReference type="NCBI Taxonomy" id="2293719"/>
    <lineage>
        <taxon>Bacteria</taxon>
        <taxon>Bacillati</taxon>
        <taxon>Actinomycetota</taxon>
        <taxon>Actinomycetes</taxon>
        <taxon>Micrococcales</taxon>
        <taxon>Cellulomonadaceae</taxon>
        <taxon>Cellulomonas</taxon>
    </lineage>
</organism>
<keyword evidence="4" id="KW-1185">Reference proteome</keyword>
<protein>
    <recommendedName>
        <fullName evidence="5">CobQ/CobB/MinD/ParA nucleotide binding domain-containing protein</fullName>
    </recommendedName>
</protein>
<evidence type="ECO:0000313" key="4">
    <source>
        <dbReference type="Proteomes" id="UP000283374"/>
    </source>
</evidence>
<gene>
    <name evidence="3" type="ORF">D1825_12020</name>
</gene>
<dbReference type="GO" id="GO:0005524">
    <property type="term" value="F:ATP binding"/>
    <property type="evidence" value="ECO:0007669"/>
    <property type="project" value="UniProtKB-KW"/>
</dbReference>
<dbReference type="PANTHER" id="PTHR43384:SF6">
    <property type="entry name" value="SEPTUM SITE-DETERMINING PROTEIN MIND HOMOLOG, CHLOROPLASTIC"/>
    <property type="match status" value="1"/>
</dbReference>
<dbReference type="Gene3D" id="3.40.50.300">
    <property type="entry name" value="P-loop containing nucleotide triphosphate hydrolases"/>
    <property type="match status" value="1"/>
</dbReference>
<dbReference type="Proteomes" id="UP000283374">
    <property type="component" value="Unassembled WGS sequence"/>
</dbReference>
<dbReference type="GO" id="GO:0016887">
    <property type="term" value="F:ATP hydrolysis activity"/>
    <property type="evidence" value="ECO:0007669"/>
    <property type="project" value="TreeGrafter"/>
</dbReference>
<evidence type="ECO:0000256" key="1">
    <source>
        <dbReference type="ARBA" id="ARBA00022741"/>
    </source>
</evidence>
<evidence type="ECO:0000313" key="3">
    <source>
        <dbReference type="EMBL" id="RHA39386.1"/>
    </source>
</evidence>
<name>A0A413RKA0_9CELL</name>
<sequence length="420" mass="42590">MSVGVLCAVRGAAESVVVQALDANPQLQVTRRCADVTELLAAAEAGLGRVAVASGELEHLDREAVDALHAAGVLLVGLAAADAPWSSERLRGAGADDVVAAPDDDTGAEAVLAAVLRALAATPATREPVAPPPASRPSARGSVVAVWGPTGAPGRTTVAVNVAAELAATGASVLLADADTYGGSVAQVVGLLDEAPGLAAAVRQAGLGLLDVTTLARLAPVLAPDLRILSGTSRADRWPELSSSALETVWRVARDLARWTVVDVGFCLEQDELLSYDTRAPQRNAAAVRTLETADVVVVVGAGDPVGIQRLVRGLTELTDLGLGATRLVLVNRVRASVAGPRPAEAVAQALARYAGVVDAVLVPEDRAATDTALLEARTLRDVAPGSPARRAIAEAASRVAALAAAPTVAPDVDVIAGQR</sequence>
<dbReference type="GO" id="GO:0051782">
    <property type="term" value="P:negative regulation of cell division"/>
    <property type="evidence" value="ECO:0007669"/>
    <property type="project" value="TreeGrafter"/>
</dbReference>
<dbReference type="InterPro" id="IPR033756">
    <property type="entry name" value="YlxH/NBP35"/>
</dbReference>
<keyword evidence="1" id="KW-0547">Nucleotide-binding</keyword>
<dbReference type="AlphaFoldDB" id="A0A413RKA0"/>
<dbReference type="RefSeq" id="WP_118767657.1">
    <property type="nucleotide sequence ID" value="NZ_QWKP01000205.1"/>
</dbReference>
<reference evidence="3 4" key="1">
    <citation type="submission" date="2018-08" db="EMBL/GenBank/DDBJ databases">
        <title>Cellulomonas rhizosphaerae sp. nov., a novel actinomycete isolated from soil.</title>
        <authorList>
            <person name="Tian Y."/>
        </authorList>
    </citation>
    <scope>NUCLEOTIDE SEQUENCE [LARGE SCALE GENOMIC DNA]</scope>
    <source>
        <strain evidence="3 4">NEAU-TCZ24</strain>
    </source>
</reference>
<evidence type="ECO:0008006" key="5">
    <source>
        <dbReference type="Google" id="ProtNLM"/>
    </source>
</evidence>
<dbReference type="GO" id="GO:0009898">
    <property type="term" value="C:cytoplasmic side of plasma membrane"/>
    <property type="evidence" value="ECO:0007669"/>
    <property type="project" value="TreeGrafter"/>
</dbReference>
<dbReference type="OrthoDB" id="3217709at2"/>
<evidence type="ECO:0000256" key="2">
    <source>
        <dbReference type="ARBA" id="ARBA00022840"/>
    </source>
</evidence>
<dbReference type="InterPro" id="IPR027417">
    <property type="entry name" value="P-loop_NTPase"/>
</dbReference>
<accession>A0A413RKA0</accession>
<dbReference type="EMBL" id="QWKP01000205">
    <property type="protein sequence ID" value="RHA39386.1"/>
    <property type="molecule type" value="Genomic_DNA"/>
</dbReference>
<dbReference type="GO" id="GO:0005829">
    <property type="term" value="C:cytosol"/>
    <property type="evidence" value="ECO:0007669"/>
    <property type="project" value="TreeGrafter"/>
</dbReference>
<proteinExistence type="predicted"/>
<dbReference type="SUPFAM" id="SSF52540">
    <property type="entry name" value="P-loop containing nucleoside triphosphate hydrolases"/>
    <property type="match status" value="1"/>
</dbReference>
<dbReference type="Pfam" id="PF10609">
    <property type="entry name" value="ParA"/>
    <property type="match status" value="1"/>
</dbReference>
<comment type="caution">
    <text evidence="3">The sequence shown here is derived from an EMBL/GenBank/DDBJ whole genome shotgun (WGS) entry which is preliminary data.</text>
</comment>